<dbReference type="PANTHER" id="PTHR37423:SF2">
    <property type="entry name" value="MEMBRANE-BOUND LYTIC MUREIN TRANSGLYCOSYLASE C"/>
    <property type="match status" value="1"/>
</dbReference>
<gene>
    <name evidence="3" type="ORF">EV207_1369</name>
</gene>
<evidence type="ECO:0000256" key="1">
    <source>
        <dbReference type="ARBA" id="ARBA00007734"/>
    </source>
</evidence>
<dbReference type="AlphaFoldDB" id="A0A4R2NLK6"/>
<dbReference type="EMBL" id="SLXK01000036">
    <property type="protein sequence ID" value="TCP22322.1"/>
    <property type="molecule type" value="Genomic_DNA"/>
</dbReference>
<protein>
    <submittedName>
        <fullName evidence="3">Transglycosylase-like protein with SLT domain</fullName>
    </submittedName>
</protein>
<dbReference type="InterPro" id="IPR000189">
    <property type="entry name" value="Transglyc_AS"/>
</dbReference>
<dbReference type="RefSeq" id="WP_243647139.1">
    <property type="nucleotide sequence ID" value="NZ_SLXK01000036.1"/>
</dbReference>
<comment type="similarity">
    <text evidence="1">Belongs to the transglycosylase Slt family.</text>
</comment>
<dbReference type="SUPFAM" id="SSF53955">
    <property type="entry name" value="Lysozyme-like"/>
    <property type="match status" value="1"/>
</dbReference>
<dbReference type="Proteomes" id="UP000295416">
    <property type="component" value="Unassembled WGS sequence"/>
</dbReference>
<dbReference type="GO" id="GO:0008933">
    <property type="term" value="F:peptidoglycan lytic transglycosylase activity"/>
    <property type="evidence" value="ECO:0007669"/>
    <property type="project" value="InterPro"/>
</dbReference>
<dbReference type="GO" id="GO:0000270">
    <property type="term" value="P:peptidoglycan metabolic process"/>
    <property type="evidence" value="ECO:0007669"/>
    <property type="project" value="InterPro"/>
</dbReference>
<dbReference type="PROSITE" id="PS00922">
    <property type="entry name" value="TRANSGLYCOSYLASE"/>
    <property type="match status" value="1"/>
</dbReference>
<dbReference type="Pfam" id="PF01464">
    <property type="entry name" value="SLT"/>
    <property type="match status" value="1"/>
</dbReference>
<dbReference type="GO" id="GO:0016020">
    <property type="term" value="C:membrane"/>
    <property type="evidence" value="ECO:0007669"/>
    <property type="project" value="InterPro"/>
</dbReference>
<evidence type="ECO:0000313" key="4">
    <source>
        <dbReference type="Proteomes" id="UP000295416"/>
    </source>
</evidence>
<dbReference type="CDD" id="cd00254">
    <property type="entry name" value="LT-like"/>
    <property type="match status" value="1"/>
</dbReference>
<evidence type="ECO:0000313" key="3">
    <source>
        <dbReference type="EMBL" id="TCP22322.1"/>
    </source>
</evidence>
<comment type="caution">
    <text evidence="3">The sequence shown here is derived from an EMBL/GenBank/DDBJ whole genome shotgun (WGS) entry which is preliminary data.</text>
</comment>
<name>A0A4R2NLK6_9BACL</name>
<sequence length="219" mass="23925">MASNFQWMPAIGKLDQYQGIATRAQQTSLIGTQSFSDLMETMLMMLEQSPLQAITPDSALLKTSPSLKITPEDYLLGRLDQVTAVPHHYSKVITKNKYDGIIQEAAEKYGVDPKLIKAVIHHESSGNPLSTSSAGARGLMQLMPETARALGVTDPYDPAQNIDDGTRYLREMLDQFDGNKPLALAAYNAGAGNVRKFGGIPPFKETKAYVNKVMGTFLS</sequence>
<evidence type="ECO:0000259" key="2">
    <source>
        <dbReference type="Pfam" id="PF01464"/>
    </source>
</evidence>
<feature type="domain" description="Transglycosylase SLT" evidence="2">
    <location>
        <begin position="101"/>
        <end position="208"/>
    </location>
</feature>
<dbReference type="InterPro" id="IPR023346">
    <property type="entry name" value="Lysozyme-like_dom_sf"/>
</dbReference>
<organism evidence="3 4">
    <name type="scientific">Scopulibacillus darangshiensis</name>
    <dbReference type="NCBI Taxonomy" id="442528"/>
    <lineage>
        <taxon>Bacteria</taxon>
        <taxon>Bacillati</taxon>
        <taxon>Bacillota</taxon>
        <taxon>Bacilli</taxon>
        <taxon>Bacillales</taxon>
        <taxon>Sporolactobacillaceae</taxon>
        <taxon>Scopulibacillus</taxon>
    </lineage>
</organism>
<reference evidence="3 4" key="1">
    <citation type="submission" date="2019-03" db="EMBL/GenBank/DDBJ databases">
        <title>Genomic Encyclopedia of Type Strains, Phase IV (KMG-IV): sequencing the most valuable type-strain genomes for metagenomic binning, comparative biology and taxonomic classification.</title>
        <authorList>
            <person name="Goeker M."/>
        </authorList>
    </citation>
    <scope>NUCLEOTIDE SEQUENCE [LARGE SCALE GENOMIC DNA]</scope>
    <source>
        <strain evidence="3 4">DSM 19377</strain>
    </source>
</reference>
<dbReference type="Gene3D" id="1.10.530.10">
    <property type="match status" value="1"/>
</dbReference>
<dbReference type="InterPro" id="IPR008258">
    <property type="entry name" value="Transglycosylase_SLT_dom_1"/>
</dbReference>
<keyword evidence="4" id="KW-1185">Reference proteome</keyword>
<accession>A0A4R2NLK6</accession>
<proteinExistence type="inferred from homology"/>
<dbReference type="PANTHER" id="PTHR37423">
    <property type="entry name" value="SOLUBLE LYTIC MUREIN TRANSGLYCOSYLASE-RELATED"/>
    <property type="match status" value="1"/>
</dbReference>